<dbReference type="PANTHER" id="PTHR46023:SF6">
    <property type="entry name" value="LIPASE CLASS 3 FAMILY PROTEIN"/>
    <property type="match status" value="1"/>
</dbReference>
<dbReference type="AlphaFoldDB" id="A0A9N8DA81"/>
<accession>A0A9N8DA81</accession>
<gene>
    <name evidence="2" type="ORF">SEMRO_31_G020160.1</name>
</gene>
<dbReference type="InterPro" id="IPR029058">
    <property type="entry name" value="AB_hydrolase_fold"/>
</dbReference>
<proteinExistence type="predicted"/>
<dbReference type="SUPFAM" id="SSF53474">
    <property type="entry name" value="alpha/beta-Hydrolases"/>
    <property type="match status" value="1"/>
</dbReference>
<feature type="region of interest" description="Disordered" evidence="1">
    <location>
        <begin position="247"/>
        <end position="276"/>
    </location>
</feature>
<dbReference type="EMBL" id="CAICTM010000031">
    <property type="protein sequence ID" value="CAB9498075.1"/>
    <property type="molecule type" value="Genomic_DNA"/>
</dbReference>
<sequence length="466" mass="50279">MQDSLPLEVEDIADAFVQLSSSQQTFKGLDGAAHEAYQRTHTGDYVDLSVRGRARRSAARAAATADGLGACELCELLEIPLLDEEKASVNGTLVGRQVLLNLTVQESNISVGKGKLSVVVLYEPAYTGGAGLMHGGIEEQTDKKRKKSTLGRLLVIISDELRQDLTRSLQLLDQPAKHVRLSSGLVSGEVASVQPSLYKAAGVLLETLEPTLRKYDNSTSAIHFVGRSLAGGVASLAAVMLDGSLPMPKKNKKAKKNQSAAPVEESPSNDELPMNATSDANATKVQPLSGLGEDRTSCVSLGAPPCISANVQSEFIISILYGDDIICRASRASFDRLLDRSQKAIKSKGWFGGKQLNMMGDAFSLTMSSLRSHAHGSEGEELRLATPGRAYLLRPRRLGGACSIHEVGNRLKGGREALRAHILWQLDDILLSKSLWKHHQLTSYIHGLDSAHLRGFSDDAEDEEDY</sequence>
<dbReference type="PANTHER" id="PTHR46023">
    <property type="entry name" value="LIPASE CLASS 3 PROTEIN-LIKE"/>
    <property type="match status" value="1"/>
</dbReference>
<protein>
    <submittedName>
        <fullName evidence="2">Uncharacterized protein</fullName>
    </submittedName>
</protein>
<keyword evidence="3" id="KW-1185">Reference proteome</keyword>
<dbReference type="Proteomes" id="UP001153069">
    <property type="component" value="Unassembled WGS sequence"/>
</dbReference>
<organism evidence="2 3">
    <name type="scientific">Seminavis robusta</name>
    <dbReference type="NCBI Taxonomy" id="568900"/>
    <lineage>
        <taxon>Eukaryota</taxon>
        <taxon>Sar</taxon>
        <taxon>Stramenopiles</taxon>
        <taxon>Ochrophyta</taxon>
        <taxon>Bacillariophyta</taxon>
        <taxon>Bacillariophyceae</taxon>
        <taxon>Bacillariophycidae</taxon>
        <taxon>Naviculales</taxon>
        <taxon>Naviculaceae</taxon>
        <taxon>Seminavis</taxon>
    </lineage>
</organism>
<evidence type="ECO:0000256" key="1">
    <source>
        <dbReference type="SAM" id="MobiDB-lite"/>
    </source>
</evidence>
<evidence type="ECO:0000313" key="3">
    <source>
        <dbReference type="Proteomes" id="UP001153069"/>
    </source>
</evidence>
<dbReference type="Gene3D" id="3.40.50.1820">
    <property type="entry name" value="alpha/beta hydrolase"/>
    <property type="match status" value="1"/>
</dbReference>
<name>A0A9N8DA81_9STRA</name>
<reference evidence="2" key="1">
    <citation type="submission" date="2020-06" db="EMBL/GenBank/DDBJ databases">
        <authorList>
            <consortium name="Plant Systems Biology data submission"/>
        </authorList>
    </citation>
    <scope>NUCLEOTIDE SEQUENCE</scope>
    <source>
        <strain evidence="2">D6</strain>
    </source>
</reference>
<dbReference type="OrthoDB" id="438440at2759"/>
<comment type="caution">
    <text evidence="2">The sequence shown here is derived from an EMBL/GenBank/DDBJ whole genome shotgun (WGS) entry which is preliminary data.</text>
</comment>
<evidence type="ECO:0000313" key="2">
    <source>
        <dbReference type="EMBL" id="CAB9498075.1"/>
    </source>
</evidence>